<protein>
    <recommendedName>
        <fullName evidence="3">WXG100 family type VII secretion target</fullName>
    </recommendedName>
</protein>
<reference evidence="1 2" key="1">
    <citation type="submission" date="2021-01" db="EMBL/GenBank/DDBJ databases">
        <title>Whole genome shotgun sequence of Catellatospora citrea NBRC 14495.</title>
        <authorList>
            <person name="Komaki H."/>
            <person name="Tamura T."/>
        </authorList>
    </citation>
    <scope>NUCLEOTIDE SEQUENCE [LARGE SCALE GENOMIC DNA]</scope>
    <source>
        <strain evidence="1 2">NBRC 14495</strain>
    </source>
</reference>
<keyword evidence="2" id="KW-1185">Reference proteome</keyword>
<dbReference type="Proteomes" id="UP000659904">
    <property type="component" value="Unassembled WGS sequence"/>
</dbReference>
<comment type="caution">
    <text evidence="1">The sequence shown here is derived from an EMBL/GenBank/DDBJ whole genome shotgun (WGS) entry which is preliminary data.</text>
</comment>
<evidence type="ECO:0008006" key="3">
    <source>
        <dbReference type="Google" id="ProtNLM"/>
    </source>
</evidence>
<dbReference type="EMBL" id="BONH01000007">
    <property type="protein sequence ID" value="GIF96934.1"/>
    <property type="molecule type" value="Genomic_DNA"/>
</dbReference>
<proteinExistence type="predicted"/>
<evidence type="ECO:0000313" key="2">
    <source>
        <dbReference type="Proteomes" id="UP000659904"/>
    </source>
</evidence>
<gene>
    <name evidence="1" type="ORF">Cci01nite_20280</name>
</gene>
<dbReference type="AlphaFoldDB" id="A0A8J3KJ42"/>
<organism evidence="1 2">
    <name type="scientific">Catellatospora citrea</name>
    <dbReference type="NCBI Taxonomy" id="53366"/>
    <lineage>
        <taxon>Bacteria</taxon>
        <taxon>Bacillati</taxon>
        <taxon>Actinomycetota</taxon>
        <taxon>Actinomycetes</taxon>
        <taxon>Micromonosporales</taxon>
        <taxon>Micromonosporaceae</taxon>
        <taxon>Catellatospora</taxon>
    </lineage>
</organism>
<sequence>MARQLKVDPGTVDGIGHRLLMAGSQVDLHRQDLERGLGATASAWGRDDEFARKFVEQYRPGRDEVLEGTRNLAQLLTDMGHHVRTTRRFLGAVEHDNT</sequence>
<dbReference type="RefSeq" id="WP_147432639.1">
    <property type="nucleotide sequence ID" value="NZ_BONH01000007.1"/>
</dbReference>
<name>A0A8J3KJ42_9ACTN</name>
<evidence type="ECO:0000313" key="1">
    <source>
        <dbReference type="EMBL" id="GIF96934.1"/>
    </source>
</evidence>
<accession>A0A8J3KJ42</accession>